<evidence type="ECO:0008006" key="3">
    <source>
        <dbReference type="Google" id="ProtNLM"/>
    </source>
</evidence>
<dbReference type="GO" id="GO:0005763">
    <property type="term" value="C:mitochondrial small ribosomal subunit"/>
    <property type="evidence" value="ECO:0007669"/>
    <property type="project" value="TreeGrafter"/>
</dbReference>
<gene>
    <name evidence="1" type="ORF">RDB_LOCUS126048</name>
</gene>
<sequence>MKIERLRVRPRKAVVNTPCAAELATMLGCWASSGDIKSAGACAEAAKVLHDCMKTSGGKRKDPKPTINYHLARLAKRN</sequence>
<evidence type="ECO:0000313" key="1">
    <source>
        <dbReference type="EMBL" id="CAE6510132.1"/>
    </source>
</evidence>
<dbReference type="GO" id="GO:0003735">
    <property type="term" value="F:structural constituent of ribosome"/>
    <property type="evidence" value="ECO:0007669"/>
    <property type="project" value="InterPro"/>
</dbReference>
<dbReference type="InterPro" id="IPR017264">
    <property type="entry name" value="Ribosomal_mS37_fun"/>
</dbReference>
<dbReference type="Proteomes" id="UP000663853">
    <property type="component" value="Unassembled WGS sequence"/>
</dbReference>
<name>A0A8H3H9S8_9AGAM</name>
<accession>A0A8H3H9S8</accession>
<dbReference type="GO" id="GO:0032543">
    <property type="term" value="P:mitochondrial translation"/>
    <property type="evidence" value="ECO:0007669"/>
    <property type="project" value="InterPro"/>
</dbReference>
<protein>
    <recommendedName>
        <fullName evidence="3">37S ribosomal protein mrp10, mitochondrial</fullName>
    </recommendedName>
</protein>
<dbReference type="AlphaFoldDB" id="A0A8H3H9S8"/>
<proteinExistence type="predicted"/>
<evidence type="ECO:0000313" key="2">
    <source>
        <dbReference type="Proteomes" id="UP000663853"/>
    </source>
</evidence>
<comment type="caution">
    <text evidence="1">The sequence shown here is derived from an EMBL/GenBank/DDBJ whole genome shotgun (WGS) entry which is preliminary data.</text>
</comment>
<organism evidence="1 2">
    <name type="scientific">Rhizoctonia solani</name>
    <dbReference type="NCBI Taxonomy" id="456999"/>
    <lineage>
        <taxon>Eukaryota</taxon>
        <taxon>Fungi</taxon>
        <taxon>Dikarya</taxon>
        <taxon>Basidiomycota</taxon>
        <taxon>Agaricomycotina</taxon>
        <taxon>Agaricomycetes</taxon>
        <taxon>Cantharellales</taxon>
        <taxon>Ceratobasidiaceae</taxon>
        <taxon>Rhizoctonia</taxon>
    </lineage>
</organism>
<dbReference type="PANTHER" id="PTHR28066">
    <property type="entry name" value="37S RIBOSOMAL PROTEIN MRP10, MITOCHONDRIAL"/>
    <property type="match status" value="1"/>
</dbReference>
<dbReference type="EMBL" id="CAJMXA010003664">
    <property type="protein sequence ID" value="CAE6510132.1"/>
    <property type="molecule type" value="Genomic_DNA"/>
</dbReference>
<reference evidence="1" key="1">
    <citation type="submission" date="2021-01" db="EMBL/GenBank/DDBJ databases">
        <authorList>
            <person name="Kaushik A."/>
        </authorList>
    </citation>
    <scope>NUCLEOTIDE SEQUENCE</scope>
    <source>
        <strain evidence="1">AG6-10EEA</strain>
    </source>
</reference>
<dbReference type="PANTHER" id="PTHR28066:SF1">
    <property type="entry name" value="SMALL RIBOSOMAL SUBUNIT PROTEIN MS37"/>
    <property type="match status" value="1"/>
</dbReference>